<evidence type="ECO:0000256" key="1">
    <source>
        <dbReference type="SAM" id="SignalP"/>
    </source>
</evidence>
<name>A0A8S0SFT6_OLEEU</name>
<reference evidence="2 3" key="1">
    <citation type="submission" date="2019-12" db="EMBL/GenBank/DDBJ databases">
        <authorList>
            <person name="Alioto T."/>
            <person name="Alioto T."/>
            <person name="Gomez Garrido J."/>
        </authorList>
    </citation>
    <scope>NUCLEOTIDE SEQUENCE [LARGE SCALE GENOMIC DNA]</scope>
</reference>
<feature type="non-terminal residue" evidence="2">
    <location>
        <position position="63"/>
    </location>
</feature>
<feature type="signal peptide" evidence="1">
    <location>
        <begin position="1"/>
        <end position="31"/>
    </location>
</feature>
<protein>
    <submittedName>
        <fullName evidence="2">Uncharacterized protein</fullName>
    </submittedName>
</protein>
<gene>
    <name evidence="2" type="ORF">OLEA9_A051837</name>
</gene>
<evidence type="ECO:0000313" key="3">
    <source>
        <dbReference type="Proteomes" id="UP000594638"/>
    </source>
</evidence>
<feature type="chain" id="PRO_5035931061" evidence="1">
    <location>
        <begin position="32"/>
        <end position="63"/>
    </location>
</feature>
<sequence>MNSEKQADQHCLGAALHLVQWWCCAAPGCEAKWLCVRGGAALSLDAAQRCAACNGAPARRGKM</sequence>
<keyword evidence="1" id="KW-0732">Signal</keyword>
<dbReference type="Proteomes" id="UP000594638">
    <property type="component" value="Unassembled WGS sequence"/>
</dbReference>
<accession>A0A8S0SFT6</accession>
<proteinExistence type="predicted"/>
<organism evidence="2 3">
    <name type="scientific">Olea europaea subsp. europaea</name>
    <dbReference type="NCBI Taxonomy" id="158383"/>
    <lineage>
        <taxon>Eukaryota</taxon>
        <taxon>Viridiplantae</taxon>
        <taxon>Streptophyta</taxon>
        <taxon>Embryophyta</taxon>
        <taxon>Tracheophyta</taxon>
        <taxon>Spermatophyta</taxon>
        <taxon>Magnoliopsida</taxon>
        <taxon>eudicotyledons</taxon>
        <taxon>Gunneridae</taxon>
        <taxon>Pentapetalae</taxon>
        <taxon>asterids</taxon>
        <taxon>lamiids</taxon>
        <taxon>Lamiales</taxon>
        <taxon>Oleaceae</taxon>
        <taxon>Oleeae</taxon>
        <taxon>Olea</taxon>
    </lineage>
</organism>
<dbReference type="EMBL" id="CACTIH010004244">
    <property type="protein sequence ID" value="CAA2990304.1"/>
    <property type="molecule type" value="Genomic_DNA"/>
</dbReference>
<dbReference type="AlphaFoldDB" id="A0A8S0SFT6"/>
<evidence type="ECO:0000313" key="2">
    <source>
        <dbReference type="EMBL" id="CAA2990304.1"/>
    </source>
</evidence>
<comment type="caution">
    <text evidence="2">The sequence shown here is derived from an EMBL/GenBank/DDBJ whole genome shotgun (WGS) entry which is preliminary data.</text>
</comment>
<dbReference type="Gramene" id="OE9A051837T1">
    <property type="protein sequence ID" value="OE9A051837C1"/>
    <property type="gene ID" value="OE9A051837"/>
</dbReference>
<keyword evidence="3" id="KW-1185">Reference proteome</keyword>